<dbReference type="AlphaFoldDB" id="A0A7G5F687"/>
<evidence type="ECO:0000313" key="1">
    <source>
        <dbReference type="EMBL" id="QMV81762.1"/>
    </source>
</evidence>
<proteinExistence type="predicted"/>
<reference evidence="1" key="1">
    <citation type="submission" date="2019-09" db="EMBL/GenBank/DDBJ databases">
        <authorList>
            <person name="Zhou D."/>
            <person name="Xu Y."/>
        </authorList>
    </citation>
    <scope>NUCLEOTIDE SEQUENCE</scope>
    <source>
        <strain evidence="1">L21</strain>
        <plasmid evidence="1">pL21-1NR</plasmid>
    </source>
</reference>
<accession>A0A7G5F687</accession>
<protein>
    <submittedName>
        <fullName evidence="1">Uncharacterized protein</fullName>
    </submittedName>
</protein>
<name>A0A7G5F687_9ENTR</name>
<keyword evidence="1" id="KW-0614">Plasmid</keyword>
<geneLocation type="plasmid" evidence="1">
    <name>pL21-1NR</name>
</geneLocation>
<sequence length="47" mass="5235">MAAPFIIRSAIRNNINETPDLPKPASSLLVEQDHHFCCKNSRMSGSH</sequence>
<dbReference type="EMBL" id="MN423365">
    <property type="protein sequence ID" value="QMV81762.1"/>
    <property type="molecule type" value="Genomic_DNA"/>
</dbReference>
<organism evidence="1">
    <name type="scientific">Leclercia adecarboxylata</name>
    <dbReference type="NCBI Taxonomy" id="83655"/>
    <lineage>
        <taxon>Bacteria</taxon>
        <taxon>Pseudomonadati</taxon>
        <taxon>Pseudomonadota</taxon>
        <taxon>Gammaproteobacteria</taxon>
        <taxon>Enterobacterales</taxon>
        <taxon>Enterobacteriaceae</taxon>
        <taxon>Leclercia</taxon>
    </lineage>
</organism>